<dbReference type="AlphaFoldDB" id="A0A0S2F6Q6"/>
<dbReference type="Pfam" id="PF13527">
    <property type="entry name" value="Acetyltransf_9"/>
    <property type="match status" value="1"/>
</dbReference>
<dbReference type="PATRIC" id="fig|84531.8.peg.1107"/>
<sequence>MEIRAVSAEASALASYEGLFQQCFPGASHLNVAYLDWLYARNPAGAVIGCDAWEGDTLAAHYVCVPVEAVVAGRPLRVMLSLNTATHPDFQGKGLFTRLAEATYQAGVAAGIGAVYGVANANSTPGFIRKLGFTLVRPLDARVGLGRIDDIQAQAARERAEFRRDWSQAALEWRIANPQRRYTLVRAGEGRIGAEASTGKPGLLAWDEVPLPAGMKTSAASPSLGMRLHLGLRPHGGDRKGATWFDIPQRFRPSPLNLIFRPLGDGVVVPSADAVQLGQLDFDAF</sequence>
<dbReference type="InterPro" id="IPR016181">
    <property type="entry name" value="Acyl_CoA_acyltransferase"/>
</dbReference>
<organism evidence="2 3">
    <name type="scientific">Lysobacter antibioticus</name>
    <dbReference type="NCBI Taxonomy" id="84531"/>
    <lineage>
        <taxon>Bacteria</taxon>
        <taxon>Pseudomonadati</taxon>
        <taxon>Pseudomonadota</taxon>
        <taxon>Gammaproteobacteria</taxon>
        <taxon>Lysobacterales</taxon>
        <taxon>Lysobacteraceae</taxon>
        <taxon>Lysobacter</taxon>
    </lineage>
</organism>
<dbReference type="Proteomes" id="UP000060787">
    <property type="component" value="Chromosome"/>
</dbReference>
<proteinExistence type="predicted"/>
<dbReference type="GO" id="GO:0016747">
    <property type="term" value="F:acyltransferase activity, transferring groups other than amino-acyl groups"/>
    <property type="evidence" value="ECO:0007669"/>
    <property type="project" value="InterPro"/>
</dbReference>
<evidence type="ECO:0000313" key="3">
    <source>
        <dbReference type="Proteomes" id="UP000060787"/>
    </source>
</evidence>
<dbReference type="PROSITE" id="PS51186">
    <property type="entry name" value="GNAT"/>
    <property type="match status" value="1"/>
</dbReference>
<evidence type="ECO:0000313" key="2">
    <source>
        <dbReference type="EMBL" id="ALN79241.1"/>
    </source>
</evidence>
<gene>
    <name evidence="2" type="ORF">LA76x_1082</name>
</gene>
<accession>A0A0S2F6Q6</accession>
<dbReference type="Gene3D" id="3.40.630.30">
    <property type="match status" value="1"/>
</dbReference>
<keyword evidence="2" id="KW-0808">Transferase</keyword>
<dbReference type="KEGG" id="lab:LA76x_1082"/>
<dbReference type="RefSeq" id="WP_082647690.1">
    <property type="nucleotide sequence ID" value="NZ_CP011129.1"/>
</dbReference>
<feature type="domain" description="N-acetyltransferase" evidence="1">
    <location>
        <begin position="1"/>
        <end position="158"/>
    </location>
</feature>
<reference evidence="2 3" key="1">
    <citation type="journal article" date="2015" name="BMC Genomics">
        <title>Comparative genomics and metabolic profiling of the genus Lysobacter.</title>
        <authorList>
            <person name="de Bruijn I."/>
            <person name="Cheng X."/>
            <person name="de Jager V."/>
            <person name="Exposito R.G."/>
            <person name="Watrous J."/>
            <person name="Patel N."/>
            <person name="Postma J."/>
            <person name="Dorrestein P.C."/>
            <person name="Kobayashi D."/>
            <person name="Raaijmakers J.M."/>
        </authorList>
    </citation>
    <scope>NUCLEOTIDE SEQUENCE [LARGE SCALE GENOMIC DNA]</scope>
    <source>
        <strain evidence="2 3">76</strain>
    </source>
</reference>
<keyword evidence="3" id="KW-1185">Reference proteome</keyword>
<protein>
    <submittedName>
        <fullName evidence="2">Acetyltransferase domain protein</fullName>
    </submittedName>
</protein>
<evidence type="ECO:0000259" key="1">
    <source>
        <dbReference type="PROSITE" id="PS51186"/>
    </source>
</evidence>
<dbReference type="SUPFAM" id="SSF55729">
    <property type="entry name" value="Acyl-CoA N-acyltransferases (Nat)"/>
    <property type="match status" value="1"/>
</dbReference>
<dbReference type="STRING" id="84531.LA76x_1082"/>
<dbReference type="EMBL" id="CP011129">
    <property type="protein sequence ID" value="ALN79241.1"/>
    <property type="molecule type" value="Genomic_DNA"/>
</dbReference>
<dbReference type="InterPro" id="IPR000182">
    <property type="entry name" value="GNAT_dom"/>
</dbReference>
<name>A0A0S2F6Q6_LYSAN</name>